<dbReference type="EMBL" id="BMAO01000638">
    <property type="protein sequence ID" value="GFQ68194.1"/>
    <property type="molecule type" value="Genomic_DNA"/>
</dbReference>
<dbReference type="AlphaFoldDB" id="A0A8X6KB46"/>
<dbReference type="Pfam" id="PF05092">
    <property type="entry name" value="PIF"/>
    <property type="match status" value="1"/>
</dbReference>
<gene>
    <name evidence="1" type="primary">AVEN_250089_1</name>
    <name evidence="1" type="ORF">TNCT_730021</name>
</gene>
<keyword evidence="2" id="KW-1185">Reference proteome</keyword>
<accession>A0A8X6KB46</accession>
<comment type="caution">
    <text evidence="1">The sequence shown here is derived from an EMBL/GenBank/DDBJ whole genome shotgun (WGS) entry which is preliminary data.</text>
</comment>
<protein>
    <submittedName>
        <fullName evidence="1">Uncharacterized protein</fullName>
    </submittedName>
</protein>
<evidence type="ECO:0000313" key="1">
    <source>
        <dbReference type="EMBL" id="GFQ68194.1"/>
    </source>
</evidence>
<sequence length="265" mass="31244">MNYNNFRTSYGLVVKTKYDQVVILERKIPYCMQTFLQYVHKHKLFPDKVEFDAEMCKKFKFNYLPELEESDKIDYKRFLKSGNCEDKVDFPHGQLEKKIKIKINKNPYKLRYFMFLIAYQEFKEETGFRFPFNYQDISKFPLIEVEFEGLNGYIPKSNLKPWNPINTIKFEQFFSSQSCTVDKDCPVDSICFRNQCIQKLVRGGECDTKTGEWVLTNQGNNVMCSCKFPLKVTQKYLGGNCDVDIACGVNGRLQNFDRFSSNVRI</sequence>
<dbReference type="InterPro" id="IPR007784">
    <property type="entry name" value="PIR"/>
</dbReference>
<name>A0A8X6KB46_TRICU</name>
<proteinExistence type="predicted"/>
<reference evidence="1" key="1">
    <citation type="submission" date="2020-07" db="EMBL/GenBank/DDBJ databases">
        <title>Multicomponent nature underlies the extraordinary mechanical properties of spider dragline silk.</title>
        <authorList>
            <person name="Kono N."/>
            <person name="Nakamura H."/>
            <person name="Mori M."/>
            <person name="Yoshida Y."/>
            <person name="Ohtoshi R."/>
            <person name="Malay A.D."/>
            <person name="Moran D.A.P."/>
            <person name="Tomita M."/>
            <person name="Numata K."/>
            <person name="Arakawa K."/>
        </authorList>
    </citation>
    <scope>NUCLEOTIDE SEQUENCE</scope>
</reference>
<evidence type="ECO:0000313" key="2">
    <source>
        <dbReference type="Proteomes" id="UP000887116"/>
    </source>
</evidence>
<organism evidence="1 2">
    <name type="scientific">Trichonephila clavata</name>
    <name type="common">Joro spider</name>
    <name type="synonym">Nephila clavata</name>
    <dbReference type="NCBI Taxonomy" id="2740835"/>
    <lineage>
        <taxon>Eukaryota</taxon>
        <taxon>Metazoa</taxon>
        <taxon>Ecdysozoa</taxon>
        <taxon>Arthropoda</taxon>
        <taxon>Chelicerata</taxon>
        <taxon>Arachnida</taxon>
        <taxon>Araneae</taxon>
        <taxon>Araneomorphae</taxon>
        <taxon>Entelegynae</taxon>
        <taxon>Araneoidea</taxon>
        <taxon>Nephilidae</taxon>
        <taxon>Trichonephila</taxon>
    </lineage>
</organism>
<dbReference type="Proteomes" id="UP000887116">
    <property type="component" value="Unassembled WGS sequence"/>
</dbReference>